<gene>
    <name evidence="8" type="ORF">SAMN05192560_0996</name>
</gene>
<feature type="binding site" evidence="7">
    <location>
        <position position="111"/>
    </location>
    <ligand>
        <name>Zn(2+)</name>
        <dbReference type="ChEBI" id="CHEBI:29105"/>
    </ligand>
</feature>
<protein>
    <recommendedName>
        <fullName evidence="2">carbonic anhydrase</fullName>
        <ecNumber evidence="2">4.2.1.1</ecNumber>
    </recommendedName>
</protein>
<comment type="cofactor">
    <cofactor evidence="7">
        <name>Zn(2+)</name>
        <dbReference type="ChEBI" id="CHEBI:29105"/>
    </cofactor>
    <text evidence="7">Binds 1 zinc ion per subunit.</text>
</comment>
<dbReference type="SUPFAM" id="SSF53056">
    <property type="entry name" value="beta-carbonic anhydrase, cab"/>
    <property type="match status" value="1"/>
</dbReference>
<dbReference type="EC" id="4.2.1.1" evidence="2"/>
<sequence>MYKHPLKDRDKMSPQEALAILIEGNTRFTQNISAHRDLLNVVNIIKDKQHPFAAILSCSDSRTATELIFDQGLGDLFSVRLAGNIASRKAIGSLEYSCKYLGSKLIVVLGHSNCGAVKAACDGYSGGHIGEITKMIFPAVEAESAIKENRDSSNATFVSHVCDLNVKTQIDNIWNSSEILRDLLNKGEIGIVGGIYDVGTAEVTFPQSYQIFSADHPLVQN</sequence>
<dbReference type="RefSeq" id="WP_089375112.1">
    <property type="nucleotide sequence ID" value="NZ_FZOA01000003.1"/>
</dbReference>
<comment type="catalytic activity">
    <reaction evidence="6">
        <text>hydrogencarbonate + H(+) = CO2 + H2O</text>
        <dbReference type="Rhea" id="RHEA:10748"/>
        <dbReference type="ChEBI" id="CHEBI:15377"/>
        <dbReference type="ChEBI" id="CHEBI:15378"/>
        <dbReference type="ChEBI" id="CHEBI:16526"/>
        <dbReference type="ChEBI" id="CHEBI:17544"/>
        <dbReference type="EC" id="4.2.1.1"/>
    </reaction>
</comment>
<name>A0A238Z217_9PROT</name>
<keyword evidence="3 7" id="KW-0479">Metal-binding</keyword>
<keyword evidence="9" id="KW-1185">Reference proteome</keyword>
<evidence type="ECO:0000256" key="1">
    <source>
        <dbReference type="ARBA" id="ARBA00006217"/>
    </source>
</evidence>
<keyword evidence="5" id="KW-0456">Lyase</keyword>
<reference evidence="9" key="1">
    <citation type="submission" date="2017-06" db="EMBL/GenBank/DDBJ databases">
        <authorList>
            <person name="Varghese N."/>
            <person name="Submissions S."/>
        </authorList>
    </citation>
    <scope>NUCLEOTIDE SEQUENCE [LARGE SCALE GENOMIC DNA]</scope>
    <source>
        <strain evidence="9">Ca-68</strain>
    </source>
</reference>
<dbReference type="AlphaFoldDB" id="A0A238Z217"/>
<evidence type="ECO:0000256" key="5">
    <source>
        <dbReference type="ARBA" id="ARBA00023239"/>
    </source>
</evidence>
<evidence type="ECO:0000313" key="9">
    <source>
        <dbReference type="Proteomes" id="UP000198305"/>
    </source>
</evidence>
<proteinExistence type="inferred from homology"/>
<dbReference type="SMART" id="SM00947">
    <property type="entry name" value="Pro_CA"/>
    <property type="match status" value="1"/>
</dbReference>
<dbReference type="PANTHER" id="PTHR11002">
    <property type="entry name" value="CARBONIC ANHYDRASE"/>
    <property type="match status" value="1"/>
</dbReference>
<evidence type="ECO:0000256" key="2">
    <source>
        <dbReference type="ARBA" id="ARBA00012925"/>
    </source>
</evidence>
<dbReference type="Gene3D" id="3.40.1050.10">
    <property type="entry name" value="Carbonic anhydrase"/>
    <property type="match status" value="1"/>
</dbReference>
<dbReference type="GO" id="GO:0008270">
    <property type="term" value="F:zinc ion binding"/>
    <property type="evidence" value="ECO:0007669"/>
    <property type="project" value="InterPro"/>
</dbReference>
<feature type="binding site" evidence="7">
    <location>
        <position position="114"/>
    </location>
    <ligand>
        <name>Zn(2+)</name>
        <dbReference type="ChEBI" id="CHEBI:29105"/>
    </ligand>
</feature>
<feature type="binding site" evidence="7">
    <location>
        <position position="58"/>
    </location>
    <ligand>
        <name>Zn(2+)</name>
        <dbReference type="ChEBI" id="CHEBI:29105"/>
    </ligand>
</feature>
<dbReference type="PANTHER" id="PTHR11002:SF76">
    <property type="entry name" value="CARBONIC ANHYDRASE"/>
    <property type="match status" value="1"/>
</dbReference>
<feature type="binding site" evidence="7">
    <location>
        <position position="60"/>
    </location>
    <ligand>
        <name>Zn(2+)</name>
        <dbReference type="ChEBI" id="CHEBI:29105"/>
    </ligand>
</feature>
<keyword evidence="4 7" id="KW-0862">Zinc</keyword>
<dbReference type="InterPro" id="IPR036874">
    <property type="entry name" value="Carbonic_anhydrase_sf"/>
</dbReference>
<dbReference type="InterPro" id="IPR001765">
    <property type="entry name" value="Carbonic_anhydrase"/>
</dbReference>
<organism evidence="8 9">
    <name type="scientific">Methylobacillus rhizosphaerae</name>
    <dbReference type="NCBI Taxonomy" id="551994"/>
    <lineage>
        <taxon>Bacteria</taxon>
        <taxon>Pseudomonadati</taxon>
        <taxon>Pseudomonadota</taxon>
        <taxon>Betaproteobacteria</taxon>
        <taxon>Nitrosomonadales</taxon>
        <taxon>Methylophilaceae</taxon>
        <taxon>Methylobacillus</taxon>
    </lineage>
</organism>
<dbReference type="Pfam" id="PF00484">
    <property type="entry name" value="Pro_CA"/>
    <property type="match status" value="1"/>
</dbReference>
<dbReference type="EMBL" id="FZOA01000003">
    <property type="protein sequence ID" value="SNR76991.1"/>
    <property type="molecule type" value="Genomic_DNA"/>
</dbReference>
<evidence type="ECO:0000256" key="7">
    <source>
        <dbReference type="PIRSR" id="PIRSR601765-1"/>
    </source>
</evidence>
<evidence type="ECO:0000256" key="6">
    <source>
        <dbReference type="ARBA" id="ARBA00048348"/>
    </source>
</evidence>
<dbReference type="CDD" id="cd03378">
    <property type="entry name" value="beta_CA_cladeC"/>
    <property type="match status" value="1"/>
</dbReference>
<comment type="similarity">
    <text evidence="1">Belongs to the beta-class carbonic anhydrase family.</text>
</comment>
<accession>A0A238Z217</accession>
<evidence type="ECO:0000256" key="4">
    <source>
        <dbReference type="ARBA" id="ARBA00022833"/>
    </source>
</evidence>
<evidence type="ECO:0000313" key="8">
    <source>
        <dbReference type="EMBL" id="SNR76991.1"/>
    </source>
</evidence>
<evidence type="ECO:0000256" key="3">
    <source>
        <dbReference type="ARBA" id="ARBA00022723"/>
    </source>
</evidence>
<dbReference type="GO" id="GO:0004089">
    <property type="term" value="F:carbonate dehydratase activity"/>
    <property type="evidence" value="ECO:0007669"/>
    <property type="project" value="UniProtKB-EC"/>
</dbReference>
<dbReference type="Proteomes" id="UP000198305">
    <property type="component" value="Unassembled WGS sequence"/>
</dbReference>
<dbReference type="OrthoDB" id="9797527at2"/>